<keyword evidence="2" id="KW-1185">Reference proteome</keyword>
<sequence>MTSSLHLFDPDRHALPLPENFAALEAMRELLHARADGKNLRFVEFALRFEDRFKDTGRTTPLQQANACRRAAWQFDLPNVDEMPAYRAAVEIAGALGLVAYDAALGVGFLPDGRVVPTEFAQAATPVAPAEKLPWGARPPDALRGESEVREVLAPALARAMAGSGFALEATPPDQPGAPIVLARRLGAVRQVLAVNLMRYEVLNLTLRVWHDACTAVLAQALGPEPHQDSAFELGMAFFEPGPGSLHRWTLERLSQLPAILALVGGRVLPLAGLCTDLHGLDQLLNDASADTVRTPYRNAYTWSDRPDGSDGSRSLREEVFPLAQRLVIAHLNGNPLAANIARELGDHWQHSSYWRAPQEREALAAVRATLAHTPPLVRWNDIAAWRAALRPIPAPLQSHTPDPRGRRCHHYEVTEALHQDLRKDPGGFWARFAGPDGTSELTRVWQDKASTLPGSSRIPSDGLGCHVATLPGRAGEGAIKVVCLCFPPITGLDEHRFLALARRGDISRMFRMGYENGLDDDGHMQLRIEYGVRHGNADVITRETLDAELNMQAFLERVAELFA</sequence>
<protein>
    <submittedName>
        <fullName evidence="1">Uncharacterized protein</fullName>
    </submittedName>
</protein>
<dbReference type="Proteomes" id="UP001595693">
    <property type="component" value="Unassembled WGS sequence"/>
</dbReference>
<dbReference type="EMBL" id="JBHSAJ010000051">
    <property type="protein sequence ID" value="MFC3936336.1"/>
    <property type="molecule type" value="Genomic_DNA"/>
</dbReference>
<accession>A0ABV8DDG3</accession>
<evidence type="ECO:0000313" key="1">
    <source>
        <dbReference type="EMBL" id="MFC3936336.1"/>
    </source>
</evidence>
<gene>
    <name evidence="1" type="ORF">ACFOW3_17110</name>
</gene>
<comment type="caution">
    <text evidence="1">The sequence shown here is derived from an EMBL/GenBank/DDBJ whole genome shotgun (WGS) entry which is preliminary data.</text>
</comment>
<reference evidence="2" key="1">
    <citation type="journal article" date="2019" name="Int. J. Syst. Evol. Microbiol.">
        <title>The Global Catalogue of Microorganisms (GCM) 10K type strain sequencing project: providing services to taxonomists for standard genome sequencing and annotation.</title>
        <authorList>
            <consortium name="The Broad Institute Genomics Platform"/>
            <consortium name="The Broad Institute Genome Sequencing Center for Infectious Disease"/>
            <person name="Wu L."/>
            <person name="Ma J."/>
        </authorList>
    </citation>
    <scope>NUCLEOTIDE SEQUENCE [LARGE SCALE GENOMIC DNA]</scope>
    <source>
        <strain evidence="2">CCUG 2113</strain>
    </source>
</reference>
<dbReference type="RefSeq" id="WP_055393607.1">
    <property type="nucleotide sequence ID" value="NZ_JAMXAX010000095.1"/>
</dbReference>
<proteinExistence type="predicted"/>
<evidence type="ECO:0000313" key="2">
    <source>
        <dbReference type="Proteomes" id="UP001595693"/>
    </source>
</evidence>
<organism evidence="1 2">
    <name type="scientific">Acidovorax facilis</name>
    <dbReference type="NCBI Taxonomy" id="12917"/>
    <lineage>
        <taxon>Bacteria</taxon>
        <taxon>Pseudomonadati</taxon>
        <taxon>Pseudomonadota</taxon>
        <taxon>Betaproteobacteria</taxon>
        <taxon>Burkholderiales</taxon>
        <taxon>Comamonadaceae</taxon>
        <taxon>Acidovorax</taxon>
    </lineage>
</organism>
<name>A0ABV8DDG3_9BURK</name>